<evidence type="ECO:0000313" key="12">
    <source>
        <dbReference type="EMBL" id="GCD76865.1"/>
    </source>
</evidence>
<evidence type="ECO:0000256" key="7">
    <source>
        <dbReference type="ARBA" id="ARBA00067988"/>
    </source>
</evidence>
<dbReference type="InterPro" id="IPR036890">
    <property type="entry name" value="HATPase_C_sf"/>
</dbReference>
<evidence type="ECO:0000256" key="11">
    <source>
        <dbReference type="PIRSR" id="PIRSR002583-1"/>
    </source>
</evidence>
<dbReference type="Gene3D" id="3.30.230.80">
    <property type="match status" value="1"/>
</dbReference>
<dbReference type="Proteomes" id="UP000286715">
    <property type="component" value="Unassembled WGS sequence"/>
</dbReference>
<keyword evidence="2" id="KW-0963">Cytoplasm</keyword>
<keyword evidence="13" id="KW-1185">Reference proteome</keyword>
<keyword evidence="3 11" id="KW-0547">Nucleotide-binding</keyword>
<dbReference type="Gene3D" id="1.20.120.790">
    <property type="entry name" value="Heat shock protein 90, C-terminal domain"/>
    <property type="match status" value="1"/>
</dbReference>
<dbReference type="InterPro" id="IPR001404">
    <property type="entry name" value="Hsp90_fam"/>
</dbReference>
<dbReference type="Gene3D" id="3.40.50.11260">
    <property type="match status" value="1"/>
</dbReference>
<evidence type="ECO:0000256" key="5">
    <source>
        <dbReference type="ARBA" id="ARBA00023016"/>
    </source>
</evidence>
<dbReference type="InterPro" id="IPR037196">
    <property type="entry name" value="HSP90_C"/>
</dbReference>
<evidence type="ECO:0000256" key="10">
    <source>
        <dbReference type="ARBA" id="ARBA00080411"/>
    </source>
</evidence>
<feature type="binding site" evidence="11">
    <location>
        <position position="82"/>
    </location>
    <ligand>
        <name>ATP</name>
        <dbReference type="ChEBI" id="CHEBI:30616"/>
    </ligand>
</feature>
<dbReference type="PRINTS" id="PR00775">
    <property type="entry name" value="HEATSHOCK90"/>
</dbReference>
<dbReference type="AlphaFoldDB" id="A0A401XIL6"/>
<dbReference type="InterPro" id="IPR019805">
    <property type="entry name" value="Heat_shock_protein_90_CS"/>
</dbReference>
<feature type="binding site" evidence="11">
    <location>
        <begin position="97"/>
        <end position="98"/>
    </location>
    <ligand>
        <name>ATP</name>
        <dbReference type="ChEBI" id="CHEBI:30616"/>
    </ligand>
</feature>
<feature type="binding site" evidence="11">
    <location>
        <position position="77"/>
    </location>
    <ligand>
        <name>ATP</name>
        <dbReference type="ChEBI" id="CHEBI:30616"/>
    </ligand>
</feature>
<evidence type="ECO:0000256" key="2">
    <source>
        <dbReference type="ARBA" id="ARBA00022490"/>
    </source>
</evidence>
<evidence type="ECO:0000313" key="13">
    <source>
        <dbReference type="Proteomes" id="UP000286715"/>
    </source>
</evidence>
<dbReference type="CDD" id="cd16927">
    <property type="entry name" value="HATPase_Hsp90-like"/>
    <property type="match status" value="1"/>
</dbReference>
<dbReference type="FunFam" id="3.30.230.80:FF:000008">
    <property type="entry name" value="Molecular chaperone HtpG"/>
    <property type="match status" value="1"/>
</dbReference>
<feature type="binding site" evidence="11">
    <location>
        <position position="171"/>
    </location>
    <ligand>
        <name>ATP</name>
        <dbReference type="ChEBI" id="CHEBI:30616"/>
    </ligand>
</feature>
<organism evidence="12 13">
    <name type="scientific">Thermaurantimonas aggregans</name>
    <dbReference type="NCBI Taxonomy" id="2173829"/>
    <lineage>
        <taxon>Bacteria</taxon>
        <taxon>Pseudomonadati</taxon>
        <taxon>Bacteroidota</taxon>
        <taxon>Flavobacteriia</taxon>
        <taxon>Flavobacteriales</taxon>
        <taxon>Schleiferiaceae</taxon>
        <taxon>Thermaurantimonas</taxon>
    </lineage>
</organism>
<dbReference type="GO" id="GO:0016887">
    <property type="term" value="F:ATP hydrolysis activity"/>
    <property type="evidence" value="ECO:0007669"/>
    <property type="project" value="InterPro"/>
</dbReference>
<sequence length="630" mass="72388">MSTTGRISVTAENIFPIIKKFLYSDHEIFLRELISNAVDATTKLKTLASIGEFKGELGDLTIQVKIDSNKKTITISDRGVGMTADEIRRYINEVAFSGAEEFVNKYKDKAGDAGIIGHFGLGFYSAFMVADKVEIYTKSWTQSPEEEGTHWECTGSPDFVMKPTPRTDRGTDIVLHISDDSTEFLEDYRIRDLLKKYCRFLPVPIQFGTKEITEKDEKGKEVKKTVPDIVNNPNPAWIKKPADLTHEDYMAFYRELYPLTFEEPLFYIHLNVDYPFNLTGILYFPRIKPMMEPTRNKIQLYQNQVFVTDSLEGVVPEFLTLLHGVIDSRDIPLNVSRSYLQSDANVKKISAHITKKVADKLEEMFKNNRADFEQKWNDVKIFIEYGMLSEEKFYERARKFALFPTTEGKYYTLDELRKNLMDIHTDKDGQLVLLYTSDKEAQHSYIQKANNAGYTVLVLDSPLTSHLINRLEYSQDEKLRFARVDAGPLDQLIPKKDSAKLSILSQKQKDDLRDIVAKAVDKEKFSVRVEDLSSSDEPIIITQPEFMRRMKEMNMMSGGFYGSGNLPESYDLIVNANHPIAQRILDTTDTDKRQQLIQHCTELAMLHQNLLKGEALSNFIHRSIQMLSQQ</sequence>
<keyword evidence="4 11" id="KW-0067">ATP-binding</keyword>
<dbReference type="Gene3D" id="3.30.565.10">
    <property type="entry name" value="Histidine kinase-like ATPase, C-terminal domain"/>
    <property type="match status" value="1"/>
</dbReference>
<proteinExistence type="inferred from homology"/>
<dbReference type="Pfam" id="PF13589">
    <property type="entry name" value="HATPase_c_3"/>
    <property type="match status" value="1"/>
</dbReference>
<reference evidence="12 13" key="1">
    <citation type="submission" date="2018-11" db="EMBL/GenBank/DDBJ databases">
        <title>Schleiferia aggregans sp. nov., a moderately thermophilic heterotrophic bacterium isolated from microbial mats at a terrestrial hot spring.</title>
        <authorList>
            <person name="Iino T."/>
            <person name="Ohkuma M."/>
            <person name="Haruta S."/>
        </authorList>
    </citation>
    <scope>NUCLEOTIDE SEQUENCE [LARGE SCALE GENOMIC DNA]</scope>
    <source>
        <strain evidence="12 13">LA</strain>
    </source>
</reference>
<dbReference type="PANTHER" id="PTHR11528">
    <property type="entry name" value="HEAT SHOCK PROTEIN 90 FAMILY MEMBER"/>
    <property type="match status" value="1"/>
</dbReference>
<comment type="similarity">
    <text evidence="1">Belongs to the heat shock protein 90 family.</text>
</comment>
<comment type="caution">
    <text evidence="12">The sequence shown here is derived from an EMBL/GenBank/DDBJ whole genome shotgun (WGS) entry which is preliminary data.</text>
</comment>
<dbReference type="SUPFAM" id="SSF55874">
    <property type="entry name" value="ATPase domain of HSP90 chaperone/DNA topoisomerase II/histidine kinase"/>
    <property type="match status" value="1"/>
</dbReference>
<gene>
    <name evidence="12" type="primary">htpG</name>
    <name evidence="12" type="ORF">JCM31826_03470</name>
</gene>
<keyword evidence="5" id="KW-0346">Stress response</keyword>
<protein>
    <recommendedName>
        <fullName evidence="8">Chaperone protein HtpG</fullName>
    </recommendedName>
    <alternativeName>
        <fullName evidence="7">Chaperone protein htpG</fullName>
    </alternativeName>
    <alternativeName>
        <fullName evidence="9 10">Heat shock protein HtpG</fullName>
    </alternativeName>
</protein>
<evidence type="ECO:0000256" key="4">
    <source>
        <dbReference type="ARBA" id="ARBA00022840"/>
    </source>
</evidence>
<feature type="binding site" evidence="11">
    <location>
        <position position="32"/>
    </location>
    <ligand>
        <name>ATP</name>
        <dbReference type="ChEBI" id="CHEBI:30616"/>
    </ligand>
</feature>
<dbReference type="EMBL" id="BHZE01000002">
    <property type="protein sequence ID" value="GCD76865.1"/>
    <property type="molecule type" value="Genomic_DNA"/>
</dbReference>
<feature type="binding site" evidence="11">
    <location>
        <position position="36"/>
    </location>
    <ligand>
        <name>ATP</name>
        <dbReference type="ChEBI" id="CHEBI:30616"/>
    </ligand>
</feature>
<dbReference type="SUPFAM" id="SSF110942">
    <property type="entry name" value="HSP90 C-terminal domain"/>
    <property type="match status" value="1"/>
</dbReference>
<feature type="binding site" evidence="11">
    <location>
        <position position="337"/>
    </location>
    <ligand>
        <name>ATP</name>
        <dbReference type="ChEBI" id="CHEBI:30616"/>
    </ligand>
</feature>
<dbReference type="NCBIfam" id="NF003555">
    <property type="entry name" value="PRK05218.1"/>
    <property type="match status" value="1"/>
</dbReference>
<dbReference type="SUPFAM" id="SSF54211">
    <property type="entry name" value="Ribosomal protein S5 domain 2-like"/>
    <property type="match status" value="1"/>
</dbReference>
<dbReference type="OrthoDB" id="9802640at2"/>
<keyword evidence="6" id="KW-0143">Chaperone</keyword>
<dbReference type="PIRSF" id="PIRSF002583">
    <property type="entry name" value="Hsp90"/>
    <property type="match status" value="1"/>
</dbReference>
<dbReference type="GO" id="GO:0005524">
    <property type="term" value="F:ATP binding"/>
    <property type="evidence" value="ECO:0007669"/>
    <property type="project" value="UniProtKB-KW"/>
</dbReference>
<evidence type="ECO:0000256" key="1">
    <source>
        <dbReference type="ARBA" id="ARBA00008239"/>
    </source>
</evidence>
<evidence type="ECO:0000256" key="8">
    <source>
        <dbReference type="ARBA" id="ARBA00070675"/>
    </source>
</evidence>
<dbReference type="Pfam" id="PF00183">
    <property type="entry name" value="HSP90"/>
    <property type="match status" value="1"/>
</dbReference>
<dbReference type="RefSeq" id="WP_124396931.1">
    <property type="nucleotide sequence ID" value="NZ_BHZE01000002.1"/>
</dbReference>
<evidence type="ECO:0000256" key="9">
    <source>
        <dbReference type="ARBA" id="ARBA00079544"/>
    </source>
</evidence>
<dbReference type="GO" id="GO:0140662">
    <property type="term" value="F:ATP-dependent protein folding chaperone"/>
    <property type="evidence" value="ECO:0007669"/>
    <property type="project" value="InterPro"/>
</dbReference>
<dbReference type="GO" id="GO:0051082">
    <property type="term" value="F:unfolded protein binding"/>
    <property type="evidence" value="ECO:0007669"/>
    <property type="project" value="InterPro"/>
</dbReference>
<dbReference type="InterPro" id="IPR020568">
    <property type="entry name" value="Ribosomal_Su5_D2-typ_SF"/>
</dbReference>
<accession>A0A401XIL6</accession>
<dbReference type="InterPro" id="IPR020575">
    <property type="entry name" value="Hsp90_N"/>
</dbReference>
<evidence type="ECO:0000256" key="6">
    <source>
        <dbReference type="ARBA" id="ARBA00023186"/>
    </source>
</evidence>
<name>A0A401XIL6_9FLAO</name>
<dbReference type="FunFam" id="3.30.565.10:FF:000076">
    <property type="entry name" value="Molecular chaperone HtpG"/>
    <property type="match status" value="1"/>
</dbReference>
<evidence type="ECO:0000256" key="3">
    <source>
        <dbReference type="ARBA" id="ARBA00022741"/>
    </source>
</evidence>
<dbReference type="PROSITE" id="PS00298">
    <property type="entry name" value="HSP90"/>
    <property type="match status" value="1"/>
</dbReference>